<dbReference type="AlphaFoldDB" id="A0A832GLK0"/>
<dbReference type="InterPro" id="IPR009875">
    <property type="entry name" value="PilZ_domain"/>
</dbReference>
<dbReference type="EMBL" id="DSZU01000009">
    <property type="protein sequence ID" value="HGV54526.1"/>
    <property type="molecule type" value="Genomic_DNA"/>
</dbReference>
<sequence length="84" mass="9687">MLDISLEGAQLRVDRPIPLKLGDILYINIKCTYKIKVKAQVRWLSQEKYTYCGVKFIELSMKDRESLSKLISEMALSTLSDAYL</sequence>
<reference evidence="2" key="1">
    <citation type="journal article" date="2020" name="mSystems">
        <title>Genome- and Community-Level Interaction Insights into Carbon Utilization and Element Cycling Functions of Hydrothermarchaeota in Hydrothermal Sediment.</title>
        <authorList>
            <person name="Zhou Z."/>
            <person name="Liu Y."/>
            <person name="Xu W."/>
            <person name="Pan J."/>
            <person name="Luo Z.H."/>
            <person name="Li M."/>
        </authorList>
    </citation>
    <scope>NUCLEOTIDE SEQUENCE [LARGE SCALE GENOMIC DNA]</scope>
    <source>
        <strain evidence="2">SpSt-605</strain>
    </source>
</reference>
<evidence type="ECO:0000259" key="1">
    <source>
        <dbReference type="Pfam" id="PF07238"/>
    </source>
</evidence>
<name>A0A832GLK0_9BACT</name>
<organism evidence="2">
    <name type="scientific">Caldimicrobium thiodismutans</name>
    <dbReference type="NCBI Taxonomy" id="1653476"/>
    <lineage>
        <taxon>Bacteria</taxon>
        <taxon>Pseudomonadati</taxon>
        <taxon>Thermodesulfobacteriota</taxon>
        <taxon>Thermodesulfobacteria</taxon>
        <taxon>Thermodesulfobacteriales</taxon>
        <taxon>Thermodesulfobacteriaceae</taxon>
        <taxon>Caldimicrobium</taxon>
    </lineage>
</organism>
<proteinExistence type="predicted"/>
<dbReference type="Gene3D" id="2.40.10.220">
    <property type="entry name" value="predicted glycosyltransferase like domains"/>
    <property type="match status" value="1"/>
</dbReference>
<gene>
    <name evidence="2" type="ORF">ENT73_00365</name>
</gene>
<feature type="domain" description="PilZ" evidence="1">
    <location>
        <begin position="1"/>
        <end position="71"/>
    </location>
</feature>
<evidence type="ECO:0000313" key="2">
    <source>
        <dbReference type="EMBL" id="HGV54526.1"/>
    </source>
</evidence>
<comment type="caution">
    <text evidence="2">The sequence shown here is derived from an EMBL/GenBank/DDBJ whole genome shotgun (WGS) entry which is preliminary data.</text>
</comment>
<dbReference type="Pfam" id="PF07238">
    <property type="entry name" value="PilZ"/>
    <property type="match status" value="1"/>
</dbReference>
<accession>A0A832GLK0</accession>
<dbReference type="SUPFAM" id="SSF141371">
    <property type="entry name" value="PilZ domain-like"/>
    <property type="match status" value="1"/>
</dbReference>
<protein>
    <submittedName>
        <fullName evidence="2">PilZ domain-containing protein</fullName>
    </submittedName>
</protein>
<dbReference type="GO" id="GO:0035438">
    <property type="term" value="F:cyclic-di-GMP binding"/>
    <property type="evidence" value="ECO:0007669"/>
    <property type="project" value="InterPro"/>
</dbReference>